<dbReference type="EMBL" id="CT573073">
    <property type="protein sequence ID" value="CAJ71459.1"/>
    <property type="molecule type" value="Genomic_DNA"/>
</dbReference>
<dbReference type="Proteomes" id="UP000221734">
    <property type="component" value="Chromosome Kuenenia_stuttgartiensis_MBR1"/>
</dbReference>
<dbReference type="OrthoDB" id="9807941at2"/>
<evidence type="ECO:0000256" key="7">
    <source>
        <dbReference type="PIRSR" id="PIRSR000216-1"/>
    </source>
</evidence>
<dbReference type="EMBL" id="LT934425">
    <property type="protein sequence ID" value="SOH04871.1"/>
    <property type="molecule type" value="Genomic_DNA"/>
</dbReference>
<dbReference type="Pfam" id="PF01257">
    <property type="entry name" value="2Fe-2S_thioredx"/>
    <property type="match status" value="1"/>
</dbReference>
<dbReference type="Gene3D" id="3.40.30.10">
    <property type="entry name" value="Glutaredoxin"/>
    <property type="match status" value="1"/>
</dbReference>
<keyword evidence="8" id="KW-0830">Ubiquinone</keyword>
<dbReference type="InterPro" id="IPR036249">
    <property type="entry name" value="Thioredoxin-like_sf"/>
</dbReference>
<proteinExistence type="inferred from homology"/>
<comment type="cofactor">
    <cofactor evidence="7">
        <name>[2Fe-2S] cluster</name>
        <dbReference type="ChEBI" id="CHEBI:190135"/>
    </cofactor>
    <text evidence="7">Binds 1 [2Fe-2S] cluster.</text>
</comment>
<keyword evidence="4 7" id="KW-0408">Iron</keyword>
<reference evidence="10" key="3">
    <citation type="submission" date="2017-10" db="EMBL/GenBank/DDBJ databases">
        <authorList>
            <person name="Banno H."/>
            <person name="Chua N.-H."/>
        </authorList>
    </citation>
    <scope>NUCLEOTIDE SEQUENCE [LARGE SCALE GENOMIC DNA]</scope>
    <source>
        <strain evidence="10">Kuenenia_mbr1_ru-nijmegen</strain>
    </source>
</reference>
<sequence length="152" mass="16542">MSQSNVKKYLEICGNTKEASIPILQSIQEEYGYLPLDVLDQVCEESEITKSHLYGVATFYAQFKLTPKGRNAIKVCKGTACHVKGADITIVAMKDQLGIDIDQTTEDGAFSMETVACLGCCSLAPVIMINEDVFGGFSSAKVRGTLKKYGKE</sequence>
<evidence type="ECO:0000256" key="6">
    <source>
        <dbReference type="ARBA" id="ARBA00034078"/>
    </source>
</evidence>
<reference evidence="8" key="2">
    <citation type="submission" date="2006-01" db="EMBL/GenBank/DDBJ databases">
        <authorList>
            <person name="Genoscope"/>
        </authorList>
    </citation>
    <scope>NUCLEOTIDE SEQUENCE</scope>
</reference>
<comment type="similarity">
    <text evidence="1">Belongs to the complex I 24 kDa subunit family.</text>
</comment>
<dbReference type="EMBL" id="CP049055">
    <property type="protein sequence ID" value="QII14055.1"/>
    <property type="molecule type" value="Genomic_DNA"/>
</dbReference>
<dbReference type="EC" id="1.6.5.3" evidence="8"/>
<dbReference type="Gene3D" id="1.10.10.1590">
    <property type="entry name" value="NADH-quinone oxidoreductase subunit E"/>
    <property type="match status" value="1"/>
</dbReference>
<dbReference type="InterPro" id="IPR041921">
    <property type="entry name" value="NuoE_N"/>
</dbReference>
<dbReference type="AlphaFoldDB" id="Q1PW48"/>
<dbReference type="InterPro" id="IPR002023">
    <property type="entry name" value="NuoE-like"/>
</dbReference>
<name>Q1PW48_KUEST</name>
<organism evidence="8">
    <name type="scientific">Kuenenia stuttgartiensis</name>
    <dbReference type="NCBI Taxonomy" id="174633"/>
    <lineage>
        <taxon>Bacteria</taxon>
        <taxon>Pseudomonadati</taxon>
        <taxon>Planctomycetota</taxon>
        <taxon>Candidatus Brocadiia</taxon>
        <taxon>Candidatus Brocadiales</taxon>
        <taxon>Candidatus Brocadiaceae</taxon>
        <taxon>Candidatus Kuenenia</taxon>
    </lineage>
</organism>
<dbReference type="KEGG" id="kst:KSMBR1_2383"/>
<dbReference type="GO" id="GO:0050583">
    <property type="term" value="F:hydrogen dehydrogenase (NADP+) activity"/>
    <property type="evidence" value="ECO:0007669"/>
    <property type="project" value="UniProtKB-EC"/>
</dbReference>
<dbReference type="PANTHER" id="PTHR43342:SF1">
    <property type="entry name" value="BIFURCATING [FEFE] HYDROGENASE GAMMA SUBUNIT"/>
    <property type="match status" value="1"/>
</dbReference>
<dbReference type="GO" id="GO:0051537">
    <property type="term" value="F:2 iron, 2 sulfur cluster binding"/>
    <property type="evidence" value="ECO:0007669"/>
    <property type="project" value="UniProtKB-KW"/>
</dbReference>
<keyword evidence="11" id="KW-1185">Reference proteome</keyword>
<dbReference type="RefSeq" id="WP_099325535.1">
    <property type="nucleotide sequence ID" value="NZ_CP049055.1"/>
</dbReference>
<dbReference type="EC" id="1.12.1.3" evidence="9"/>
<keyword evidence="3 7" id="KW-0479">Metal-binding</keyword>
<dbReference type="NCBIfam" id="NF005722">
    <property type="entry name" value="PRK07539.1-2"/>
    <property type="match status" value="1"/>
</dbReference>
<evidence type="ECO:0000256" key="2">
    <source>
        <dbReference type="ARBA" id="ARBA00022714"/>
    </source>
</evidence>
<feature type="binding site" evidence="7">
    <location>
        <position position="81"/>
    </location>
    <ligand>
        <name>[2Fe-2S] cluster</name>
        <dbReference type="ChEBI" id="CHEBI:190135"/>
    </ligand>
</feature>
<keyword evidence="8" id="KW-0560">Oxidoreductase</keyword>
<reference evidence="11" key="4">
    <citation type="submission" date="2017-10" db="EMBL/GenBank/DDBJ databases">
        <authorList>
            <person name="Frank J."/>
        </authorList>
    </citation>
    <scope>NUCLEOTIDE SEQUENCE [LARGE SCALE GENOMIC DNA]</scope>
</reference>
<reference evidence="9 12" key="5">
    <citation type="submission" date="2020-02" db="EMBL/GenBank/DDBJ databases">
        <title>Newly sequenced genome of strain CSTR1 showed variability in Candidatus Kuenenia stuttgartiensis genomes.</title>
        <authorList>
            <person name="Ding C."/>
            <person name="Adrian L."/>
        </authorList>
    </citation>
    <scope>NUCLEOTIDE SEQUENCE [LARGE SCALE GENOMIC DNA]</scope>
    <source>
        <strain evidence="9 12">CSTR1</strain>
    </source>
</reference>
<feature type="binding site" evidence="7">
    <location>
        <position position="121"/>
    </location>
    <ligand>
        <name>[2Fe-2S] cluster</name>
        <dbReference type="ChEBI" id="CHEBI:190135"/>
    </ligand>
</feature>
<dbReference type="SUPFAM" id="SSF52833">
    <property type="entry name" value="Thioredoxin-like"/>
    <property type="match status" value="1"/>
</dbReference>
<evidence type="ECO:0000313" key="11">
    <source>
        <dbReference type="Proteomes" id="UP000221734"/>
    </source>
</evidence>
<dbReference type="CDD" id="cd03064">
    <property type="entry name" value="TRX_Fd_NuoE"/>
    <property type="match status" value="1"/>
</dbReference>
<evidence type="ECO:0000313" key="9">
    <source>
        <dbReference type="EMBL" id="QII14055.1"/>
    </source>
</evidence>
<protein>
    <submittedName>
        <fullName evidence="9">NADP-reducing hydrogenase subunit HndA</fullName>
        <ecNumber evidence="9">1.12.1.3</ecNumber>
    </submittedName>
    <submittedName>
        <fullName evidence="8">Similar to NADH:ubiquinone oxidoreductase 24 kDa subunit, mitochondrial</fullName>
        <ecNumber evidence="8">1.6.5.3</ecNumber>
    </submittedName>
</protein>
<dbReference type="InterPro" id="IPR042128">
    <property type="entry name" value="NuoE_dom"/>
</dbReference>
<feature type="binding site" evidence="7">
    <location>
        <position position="117"/>
    </location>
    <ligand>
        <name>[2Fe-2S] cluster</name>
        <dbReference type="ChEBI" id="CHEBI:190135"/>
    </ligand>
</feature>
<gene>
    <name evidence="8" type="primary">nuoE</name>
    <name evidence="9" type="synonym">hndA</name>
    <name evidence="10" type="synonym">nuoE_3</name>
    <name evidence="9" type="ORF">KsCSTR_46770</name>
    <name evidence="10" type="ORF">KSMBR1_2383</name>
    <name evidence="8" type="ORF">kustc0714</name>
</gene>
<keyword evidence="2 7" id="KW-0001">2Fe-2S</keyword>
<keyword evidence="5 7" id="KW-0411">Iron-sulfur</keyword>
<dbReference type="PROSITE" id="PS01099">
    <property type="entry name" value="COMPLEX1_24K"/>
    <property type="match status" value="1"/>
</dbReference>
<dbReference type="Proteomes" id="UP000501926">
    <property type="component" value="Chromosome"/>
</dbReference>
<comment type="cofactor">
    <cofactor evidence="6">
        <name>[2Fe-2S] cluster</name>
        <dbReference type="ChEBI" id="CHEBI:190135"/>
    </cofactor>
</comment>
<accession>Q1PW48</accession>
<dbReference type="InterPro" id="IPR028431">
    <property type="entry name" value="NADP_DH_HndA-like"/>
</dbReference>
<evidence type="ECO:0000256" key="1">
    <source>
        <dbReference type="ARBA" id="ARBA00010643"/>
    </source>
</evidence>
<reference evidence="8" key="1">
    <citation type="journal article" date="2006" name="Nature">
        <title>Deciphering the evolution and metabolism of an anammox bacterium from a community genome.</title>
        <authorList>
            <person name="Strous M."/>
            <person name="Pelletier E."/>
            <person name="Mangenot S."/>
            <person name="Rattei T."/>
            <person name="Lehner A."/>
            <person name="Taylor M.W."/>
            <person name="Horn M."/>
            <person name="Daims H."/>
            <person name="Bartol-Mavel D."/>
            <person name="Wincker P."/>
            <person name="Barbe V."/>
            <person name="Fonknechten N."/>
            <person name="Vallenet D."/>
            <person name="Segurens B."/>
            <person name="Schenowitz-Truong C."/>
            <person name="Medigue C."/>
            <person name="Collingro A."/>
            <person name="Snel B."/>
            <person name="Dutilh B.E."/>
            <person name="OpDenCamp H.J.M."/>
            <person name="vanDerDrift C."/>
            <person name="Cirpus I."/>
            <person name="vanDePas-Schoonen K.T."/>
            <person name="Harhangi H.R."/>
            <person name="vanNiftrik L."/>
            <person name="Schmid M."/>
            <person name="Keltjens J."/>
            <person name="vanDeVossenberg J."/>
            <person name="Kartal B."/>
            <person name="Meier H."/>
            <person name="Frishman D."/>
            <person name="Huynen M.A."/>
            <person name="Mewes H."/>
            <person name="Weissenbach J."/>
            <person name="Jetten M.S.M."/>
            <person name="Wagner M."/>
            <person name="LePaslier D."/>
        </authorList>
    </citation>
    <scope>NUCLEOTIDE SEQUENCE</scope>
</reference>
<dbReference type="PANTHER" id="PTHR43342">
    <property type="entry name" value="NADH-QUINONE OXIDOREDUCTASE, E SUBUNIT"/>
    <property type="match status" value="1"/>
</dbReference>
<dbReference type="GO" id="GO:0046872">
    <property type="term" value="F:metal ion binding"/>
    <property type="evidence" value="ECO:0007669"/>
    <property type="project" value="UniProtKB-KW"/>
</dbReference>
<evidence type="ECO:0000313" key="12">
    <source>
        <dbReference type="Proteomes" id="UP000501926"/>
    </source>
</evidence>
<evidence type="ECO:0000256" key="3">
    <source>
        <dbReference type="ARBA" id="ARBA00022723"/>
    </source>
</evidence>
<evidence type="ECO:0000313" key="8">
    <source>
        <dbReference type="EMBL" id="CAJ71459.1"/>
    </source>
</evidence>
<evidence type="ECO:0000313" key="10">
    <source>
        <dbReference type="EMBL" id="SOH04871.1"/>
    </source>
</evidence>
<evidence type="ECO:0000256" key="4">
    <source>
        <dbReference type="ARBA" id="ARBA00023004"/>
    </source>
</evidence>
<feature type="binding site" evidence="7">
    <location>
        <position position="76"/>
    </location>
    <ligand>
        <name>[2Fe-2S] cluster</name>
        <dbReference type="ChEBI" id="CHEBI:190135"/>
    </ligand>
</feature>
<evidence type="ECO:0000256" key="5">
    <source>
        <dbReference type="ARBA" id="ARBA00023014"/>
    </source>
</evidence>
<dbReference type="PIRSF" id="PIRSF000216">
    <property type="entry name" value="NADH_DH_24kDa"/>
    <property type="match status" value="1"/>
</dbReference>